<feature type="non-terminal residue" evidence="2">
    <location>
        <position position="79"/>
    </location>
</feature>
<accession>A0ABV0R6G2</accession>
<proteinExistence type="predicted"/>
<evidence type="ECO:0000313" key="2">
    <source>
        <dbReference type="EMBL" id="MEQ2203288.1"/>
    </source>
</evidence>
<reference evidence="2 3" key="1">
    <citation type="submission" date="2021-06" db="EMBL/GenBank/DDBJ databases">
        <authorList>
            <person name="Palmer J.M."/>
        </authorList>
    </citation>
    <scope>NUCLEOTIDE SEQUENCE [LARGE SCALE GENOMIC DNA]</scope>
    <source>
        <strain evidence="2 3">XC_2019</strain>
        <tissue evidence="2">Muscle</tissue>
    </source>
</reference>
<sequence length="79" mass="8712">MSFNYVLLLFQSLTCHFICLCLLFDLHGADGSFNSAEGNPNPPKLDGSLQPKGNSLKIGWVKQDDGGSAILHYLVRYKP</sequence>
<feature type="signal peptide" evidence="1">
    <location>
        <begin position="1"/>
        <end position="31"/>
    </location>
</feature>
<keyword evidence="3" id="KW-1185">Reference proteome</keyword>
<protein>
    <submittedName>
        <fullName evidence="2">Uncharacterized protein</fullName>
    </submittedName>
</protein>
<keyword evidence="1" id="KW-0732">Signal</keyword>
<evidence type="ECO:0000313" key="3">
    <source>
        <dbReference type="Proteomes" id="UP001434883"/>
    </source>
</evidence>
<evidence type="ECO:0000256" key="1">
    <source>
        <dbReference type="SAM" id="SignalP"/>
    </source>
</evidence>
<gene>
    <name evidence="2" type="ORF">XENOCAPTIV_028134</name>
</gene>
<dbReference type="SUPFAM" id="SSF49265">
    <property type="entry name" value="Fibronectin type III"/>
    <property type="match status" value="1"/>
</dbReference>
<comment type="caution">
    <text evidence="2">The sequence shown here is derived from an EMBL/GenBank/DDBJ whole genome shotgun (WGS) entry which is preliminary data.</text>
</comment>
<name>A0ABV0R6G2_9TELE</name>
<organism evidence="2 3">
    <name type="scientific">Xenoophorus captivus</name>
    <dbReference type="NCBI Taxonomy" id="1517983"/>
    <lineage>
        <taxon>Eukaryota</taxon>
        <taxon>Metazoa</taxon>
        <taxon>Chordata</taxon>
        <taxon>Craniata</taxon>
        <taxon>Vertebrata</taxon>
        <taxon>Euteleostomi</taxon>
        <taxon>Actinopterygii</taxon>
        <taxon>Neopterygii</taxon>
        <taxon>Teleostei</taxon>
        <taxon>Neoteleostei</taxon>
        <taxon>Acanthomorphata</taxon>
        <taxon>Ovalentaria</taxon>
        <taxon>Atherinomorphae</taxon>
        <taxon>Cyprinodontiformes</taxon>
        <taxon>Goodeidae</taxon>
        <taxon>Xenoophorus</taxon>
    </lineage>
</organism>
<dbReference type="Proteomes" id="UP001434883">
    <property type="component" value="Unassembled WGS sequence"/>
</dbReference>
<dbReference type="InterPro" id="IPR036116">
    <property type="entry name" value="FN3_sf"/>
</dbReference>
<dbReference type="EMBL" id="JAHRIN010034365">
    <property type="protein sequence ID" value="MEQ2203288.1"/>
    <property type="molecule type" value="Genomic_DNA"/>
</dbReference>
<feature type="chain" id="PRO_5046946692" evidence="1">
    <location>
        <begin position="32"/>
        <end position="79"/>
    </location>
</feature>